<feature type="compositionally biased region" description="Low complexity" evidence="6">
    <location>
        <begin position="38"/>
        <end position="61"/>
    </location>
</feature>
<feature type="coiled-coil region" evidence="5">
    <location>
        <begin position="80"/>
        <end position="195"/>
    </location>
</feature>
<dbReference type="Proteomes" id="UP000580250">
    <property type="component" value="Unassembled WGS sequence"/>
</dbReference>
<evidence type="ECO:0000256" key="6">
    <source>
        <dbReference type="SAM" id="MobiDB-lite"/>
    </source>
</evidence>
<evidence type="ECO:0000256" key="3">
    <source>
        <dbReference type="ARBA" id="ARBA00022949"/>
    </source>
</evidence>
<dbReference type="PANTHER" id="PTHR13546">
    <property type="entry name" value="RE60986P"/>
    <property type="match status" value="1"/>
</dbReference>
<evidence type="ECO:0000256" key="4">
    <source>
        <dbReference type="ARBA" id="ARBA00023054"/>
    </source>
</evidence>
<organism evidence="7 8">
    <name type="scientific">Meloidogyne enterolobii</name>
    <name type="common">Root-knot nematode worm</name>
    <name type="synonym">Meloidogyne mayaguensis</name>
    <dbReference type="NCBI Taxonomy" id="390850"/>
    <lineage>
        <taxon>Eukaryota</taxon>
        <taxon>Metazoa</taxon>
        <taxon>Ecdysozoa</taxon>
        <taxon>Nematoda</taxon>
        <taxon>Chromadorea</taxon>
        <taxon>Rhabditida</taxon>
        <taxon>Tylenchina</taxon>
        <taxon>Tylenchomorpha</taxon>
        <taxon>Tylenchoidea</taxon>
        <taxon>Meloidogynidae</taxon>
        <taxon>Meloidogyninae</taxon>
        <taxon>Meloidogyne</taxon>
    </lineage>
</organism>
<reference evidence="7 8" key="1">
    <citation type="submission" date="2020-08" db="EMBL/GenBank/DDBJ databases">
        <authorList>
            <person name="Koutsovoulos G."/>
            <person name="Danchin GJ E."/>
        </authorList>
    </citation>
    <scope>NUCLEOTIDE SEQUENCE [LARGE SCALE GENOMIC DNA]</scope>
</reference>
<feature type="compositionally biased region" description="Low complexity" evidence="6">
    <location>
        <begin position="411"/>
        <end position="438"/>
    </location>
</feature>
<evidence type="ECO:0000313" key="8">
    <source>
        <dbReference type="Proteomes" id="UP000580250"/>
    </source>
</evidence>
<evidence type="ECO:0000256" key="1">
    <source>
        <dbReference type="ARBA" id="ARBA00004536"/>
    </source>
</evidence>
<evidence type="ECO:0000256" key="2">
    <source>
        <dbReference type="ARBA" id="ARBA00009052"/>
    </source>
</evidence>
<accession>A0A6V7X6F8</accession>
<gene>
    <name evidence="7" type="ORF">MENT_LOCUS47572</name>
</gene>
<feature type="region of interest" description="Disordered" evidence="6">
    <location>
        <begin position="33"/>
        <end position="66"/>
    </location>
</feature>
<comment type="caution">
    <text evidence="7">The sequence shown here is derived from an EMBL/GenBank/DDBJ whole genome shotgun (WGS) entry which is preliminary data.</text>
</comment>
<comment type="subcellular location">
    <subcellularLocation>
        <location evidence="1">Cell junction</location>
        <location evidence="1">Adherens junction</location>
    </subcellularLocation>
</comment>
<keyword evidence="3" id="KW-0965">Cell junction</keyword>
<name>A0A6V7X6F8_MELEN</name>
<protein>
    <submittedName>
        <fullName evidence="7">Uncharacterized protein</fullName>
    </submittedName>
</protein>
<feature type="compositionally biased region" description="Basic and acidic residues" evidence="6">
    <location>
        <begin position="440"/>
        <end position="449"/>
    </location>
</feature>
<dbReference type="Pfam" id="PF10226">
    <property type="entry name" value="CCDC85"/>
    <property type="match status" value="1"/>
</dbReference>
<keyword evidence="4 5" id="KW-0175">Coiled coil</keyword>
<evidence type="ECO:0000256" key="5">
    <source>
        <dbReference type="SAM" id="Coils"/>
    </source>
</evidence>
<evidence type="ECO:0000313" key="7">
    <source>
        <dbReference type="EMBL" id="CAD2194547.1"/>
    </source>
</evidence>
<feature type="region of interest" description="Disordered" evidence="6">
    <location>
        <begin position="406"/>
        <end position="479"/>
    </location>
</feature>
<dbReference type="OrthoDB" id="10056395at2759"/>
<sequence length="603" mass="68881">MGIIRRFSSLSSNNNNIKNKNLNSTNTSIYPLKSSFDNENNPNNLQEENSSFSSSSNSTSKTTEKVDNLNSQTFDINANLEAYKQRCKALEVENKRLMSNLGVMIENNNKNKEEINQLKEQMIQQNNEKQELLNLVQRLNADYEKERELARELQRVGQFNNKVIQRDIQRYQSRIERLEQKCAKMTSESVELKKLCLYLSRQRQALWAQLSHIGKAKNNSEIEGDINSSNTYKSTHDMIESCNSQFQLDGVKENALQLIYSDMQSSYLLAQLEAAPHRKGQQLEKEENEYSTIPCFCPSPSSSTLTNTTNFGSSFGSSFSDDTTSIFVLDNDGGEQLNYKIDLNNIILQSLPQLQVRELCTINEEKESDNDNNEETNEYLNIQNNWKFKENTENILNGKNREELKFENFKNKNNNRNSSTSTTSSSSSSGAFSGTSSNGDEFRGENEEKREEDEEEEENDYLPPEMPLLKQEPQQRSSINTSTISLIGRPSSCMETNNILNNFEEYQLNTTSRSTLPRVNNNNSSNIFPLIGTKGRLSPPPRRKMEFLPNEQQQKLLLDGKILGGPPMRIRIRPPPTNSTIQMPQLIKKDLHISNKNNIITAL</sequence>
<dbReference type="EMBL" id="CAJEWN010001125">
    <property type="protein sequence ID" value="CAD2194547.1"/>
    <property type="molecule type" value="Genomic_DNA"/>
</dbReference>
<dbReference type="PANTHER" id="PTHR13546:SF15">
    <property type="entry name" value="CCDC85"/>
    <property type="match status" value="1"/>
</dbReference>
<feature type="compositionally biased region" description="Acidic residues" evidence="6">
    <location>
        <begin position="450"/>
        <end position="460"/>
    </location>
</feature>
<dbReference type="InterPro" id="IPR019359">
    <property type="entry name" value="CCDC85"/>
</dbReference>
<dbReference type="AlphaFoldDB" id="A0A6V7X6F8"/>
<proteinExistence type="inferred from homology"/>
<dbReference type="GO" id="GO:0005912">
    <property type="term" value="C:adherens junction"/>
    <property type="evidence" value="ECO:0007669"/>
    <property type="project" value="UniProtKB-SubCell"/>
</dbReference>
<comment type="similarity">
    <text evidence="2">Belongs to the CCDC85 family.</text>
</comment>